<feature type="transmembrane region" description="Helical" evidence="1">
    <location>
        <begin position="677"/>
        <end position="699"/>
    </location>
</feature>
<feature type="transmembrane region" description="Helical" evidence="1">
    <location>
        <begin position="179"/>
        <end position="199"/>
    </location>
</feature>
<feature type="transmembrane region" description="Helical" evidence="1">
    <location>
        <begin position="309"/>
        <end position="328"/>
    </location>
</feature>
<organism evidence="2 3">
    <name type="scientific">Brachybacterium epidermidis</name>
    <dbReference type="NCBI Taxonomy" id="2781983"/>
    <lineage>
        <taxon>Bacteria</taxon>
        <taxon>Bacillati</taxon>
        <taxon>Actinomycetota</taxon>
        <taxon>Actinomycetes</taxon>
        <taxon>Micrococcales</taxon>
        <taxon>Dermabacteraceae</taxon>
        <taxon>Brachybacterium</taxon>
    </lineage>
</organism>
<accession>A0ABR9W364</accession>
<reference evidence="2 3" key="1">
    <citation type="submission" date="2020-10" db="EMBL/GenBank/DDBJ databases">
        <title>Draft genome and description of Brachybacterium epidermidis sp nov.</title>
        <authorList>
            <person name="Boxberger M."/>
            <person name="La Scola B."/>
        </authorList>
    </citation>
    <scope>NUCLEOTIDE SEQUENCE [LARGE SCALE GENOMIC DNA]</scope>
    <source>
        <strain evidence="2 3">Marseille-Q2903</strain>
    </source>
</reference>
<name>A0ABR9W364_9MICO</name>
<feature type="transmembrane region" description="Helical" evidence="1">
    <location>
        <begin position="340"/>
        <end position="365"/>
    </location>
</feature>
<evidence type="ECO:0000256" key="1">
    <source>
        <dbReference type="SAM" id="Phobius"/>
    </source>
</evidence>
<evidence type="ECO:0000313" key="2">
    <source>
        <dbReference type="EMBL" id="MBE9404847.1"/>
    </source>
</evidence>
<proteinExistence type="predicted"/>
<feature type="transmembrane region" description="Helical" evidence="1">
    <location>
        <begin position="590"/>
        <end position="612"/>
    </location>
</feature>
<keyword evidence="3" id="KW-1185">Reference proteome</keyword>
<evidence type="ECO:0000313" key="3">
    <source>
        <dbReference type="Proteomes" id="UP000644727"/>
    </source>
</evidence>
<comment type="caution">
    <text evidence="2">The sequence shown here is derived from an EMBL/GenBank/DDBJ whole genome shotgun (WGS) entry which is preliminary data.</text>
</comment>
<feature type="transmembrane region" description="Helical" evidence="1">
    <location>
        <begin position="633"/>
        <end position="657"/>
    </location>
</feature>
<dbReference type="EMBL" id="JADEYR010000015">
    <property type="protein sequence ID" value="MBE9404847.1"/>
    <property type="molecule type" value="Genomic_DNA"/>
</dbReference>
<keyword evidence="1" id="KW-0472">Membrane</keyword>
<sequence length="712" mass="75063">MITVATALLTLAIAAMGILIGSYQERLERDYARVPTAYTGVGGMTVEGPRWRIIADTADGRWVHVFVVVPEADTPLPPGLEAWPDPGQVVLAPALRGTQAGREVLERYGTESRQTIQLEGLVSPQERIAYVRPADDILDRVEGIPLTGYGVPYPARANQEGFFGGAAYQRSLAQALSGAGIAAVLPAMTLMLVASRTGSARRDRRLQVLRAQGAGPREHLAFLWGATGHGLVIGGLGALAILALMMLIDVPVPASEAVILARDLRAQAPLALGAAGAGWLIAVCLLIVMNRPRRLRGTRPLPGRVRERWWSLAPLPLACLTMTQALIATLSWEDSTPRLLIGYAGLGLVALTLPSFIGSATALAARALTRLGRGAGSPAMIVAGRQLLNDPRSVRRLGAGMAIMVVLIAHAMVLSTLTNSFTRNAQATQAAFGSSLLEVTGRVDTPDQRELLAETLGERAGVVAVSMPGDVHDPTSTTAITGSCATLTSLRLPCTNGSLSRTEIDPDPRLDYLAPADWSTTITVTVADPLVVPPSAESVSTSIISYDGSDLPIEALRSDLAHAMLPPPAIFPVGDSWITGLQENRDQARWNAAGAGVLTVLFGLAITAAVQGDVIPHARRTGVMSMWGAGRQFVLGVSIIRVFVPLLVAVAAGGAVAYVTTFPYLLPPLDGQLPRNYALTTTVLPLLAAAMITAISALIQGSSLRRWRPGQS</sequence>
<keyword evidence="1" id="KW-1133">Transmembrane helix</keyword>
<evidence type="ECO:0008006" key="4">
    <source>
        <dbReference type="Google" id="ProtNLM"/>
    </source>
</evidence>
<dbReference type="RefSeq" id="WP_193866592.1">
    <property type="nucleotide sequence ID" value="NZ_JADEYR010000015.1"/>
</dbReference>
<feature type="transmembrane region" description="Helical" evidence="1">
    <location>
        <begin position="220"/>
        <end position="248"/>
    </location>
</feature>
<keyword evidence="1" id="KW-0812">Transmembrane</keyword>
<gene>
    <name evidence="2" type="ORF">IOE58_11865</name>
</gene>
<dbReference type="Proteomes" id="UP000644727">
    <property type="component" value="Unassembled WGS sequence"/>
</dbReference>
<feature type="transmembrane region" description="Helical" evidence="1">
    <location>
        <begin position="397"/>
        <end position="417"/>
    </location>
</feature>
<feature type="transmembrane region" description="Helical" evidence="1">
    <location>
        <begin position="268"/>
        <end position="288"/>
    </location>
</feature>
<protein>
    <recommendedName>
        <fullName evidence="4">FtsX-like permease family protein</fullName>
    </recommendedName>
</protein>